<organism evidence="1 2">
    <name type="scientific">Cupriavidus pauculus</name>
    <dbReference type="NCBI Taxonomy" id="82633"/>
    <lineage>
        <taxon>Bacteria</taxon>
        <taxon>Pseudomonadati</taxon>
        <taxon>Pseudomonadota</taxon>
        <taxon>Betaproteobacteria</taxon>
        <taxon>Burkholderiales</taxon>
        <taxon>Burkholderiaceae</taxon>
        <taxon>Cupriavidus</taxon>
    </lineage>
</organism>
<protein>
    <submittedName>
        <fullName evidence="1">Uncharacterized protein</fullName>
    </submittedName>
</protein>
<evidence type="ECO:0000313" key="1">
    <source>
        <dbReference type="EMBL" id="PLQ00530.1"/>
    </source>
</evidence>
<name>A0A2N5CE57_9BURK</name>
<sequence>MSKLKIADLRREDRLTDDAARAIAGGILYLSNIRVGEPHGNAWPGWPAWMPHVALPKGNEWDPAYSPMAREPDPRLQ</sequence>
<dbReference type="AlphaFoldDB" id="A0A2N5CE57"/>
<comment type="caution">
    <text evidence="1">The sequence shown here is derived from an EMBL/GenBank/DDBJ whole genome shotgun (WGS) entry which is preliminary data.</text>
</comment>
<evidence type="ECO:0000313" key="2">
    <source>
        <dbReference type="Proteomes" id="UP000234341"/>
    </source>
</evidence>
<accession>A0A2N5CE57</accession>
<proteinExistence type="predicted"/>
<reference evidence="1 2" key="1">
    <citation type="submission" date="2017-12" db="EMBL/GenBank/DDBJ databases">
        <title>Genome sequence of the active heterotrophic nitrifier-denitrifier, Cupriavidus pauculus UM1.</title>
        <authorList>
            <person name="Putonti C."/>
            <person name="Castignetti D."/>
        </authorList>
    </citation>
    <scope>NUCLEOTIDE SEQUENCE [LARGE SCALE GENOMIC DNA]</scope>
    <source>
        <strain evidence="1 2">UM1</strain>
    </source>
</reference>
<dbReference type="EMBL" id="PJRP01000003">
    <property type="protein sequence ID" value="PLQ00530.1"/>
    <property type="molecule type" value="Genomic_DNA"/>
</dbReference>
<dbReference type="Proteomes" id="UP000234341">
    <property type="component" value="Unassembled WGS sequence"/>
</dbReference>
<dbReference type="RefSeq" id="WP_101681101.1">
    <property type="nucleotide sequence ID" value="NZ_PJRP01000003.1"/>
</dbReference>
<gene>
    <name evidence="1" type="ORF">CYJ10_08600</name>
</gene>